<dbReference type="RefSeq" id="WP_002957647.1">
    <property type="nucleotide sequence ID" value="NC_020555.1"/>
</dbReference>
<feature type="region of interest" description="Disordered" evidence="1">
    <location>
        <begin position="262"/>
        <end position="297"/>
    </location>
</feature>
<keyword evidence="4" id="KW-1185">Reference proteome</keyword>
<evidence type="ECO:0000313" key="4">
    <source>
        <dbReference type="Proteomes" id="UP000005755"/>
    </source>
</evidence>
<protein>
    <submittedName>
        <fullName evidence="2">Uncharacterized protein</fullName>
    </submittedName>
</protein>
<dbReference type="KEGG" id="hcb:HCBAA847_1548"/>
<proteinExistence type="predicted"/>
<dbReference type="Proteomes" id="UP000005755">
    <property type="component" value="Unassembled WGS sequence"/>
</dbReference>
<evidence type="ECO:0000313" key="5">
    <source>
        <dbReference type="Proteomes" id="UP000006036"/>
    </source>
</evidence>
<gene>
    <name evidence="2" type="ORF">HCBAA847_1548</name>
    <name evidence="3" type="ORF">HCCG_02296</name>
</gene>
<organism evidence="2 5">
    <name type="scientific">Helicobacter cinaedi CCUG 18818 = ATCC BAA-847</name>
    <dbReference type="NCBI Taxonomy" id="537971"/>
    <lineage>
        <taxon>Bacteria</taxon>
        <taxon>Pseudomonadati</taxon>
        <taxon>Campylobacterota</taxon>
        <taxon>Epsilonproteobacteria</taxon>
        <taxon>Campylobacterales</taxon>
        <taxon>Helicobacteraceae</taxon>
        <taxon>Helicobacter</taxon>
    </lineage>
</organism>
<evidence type="ECO:0000313" key="3">
    <source>
        <dbReference type="EMBL" id="EFR47747.1"/>
    </source>
</evidence>
<dbReference type="EMBL" id="DS990403">
    <property type="protein sequence ID" value="EFR47747.1"/>
    <property type="molecule type" value="Genomic_DNA"/>
</dbReference>
<dbReference type="AlphaFoldDB" id="A0AAI8MNE2"/>
<name>A0AAI8MNE2_9HELI</name>
<accession>A0AAI8MNE2</accession>
<reference evidence="2 5" key="2">
    <citation type="journal article" date="2012" name="J. Bacteriol.">
        <title>Complete Genome Sequence of Helicobacter cinaedi Type Strain ATCC BAA-847.</title>
        <authorList>
            <person name="Miyoshi-Akiyama T."/>
            <person name="Takeshita N."/>
            <person name="Ohmagari N."/>
            <person name="Kirikae T."/>
        </authorList>
    </citation>
    <scope>NUCLEOTIDE SEQUENCE [LARGE SCALE GENOMIC DNA]</scope>
    <source>
        <strain evidence="2 5">ATCC BAA-847</strain>
    </source>
</reference>
<evidence type="ECO:0000313" key="2">
    <source>
        <dbReference type="EMBL" id="BAM32778.1"/>
    </source>
</evidence>
<reference evidence="3" key="1">
    <citation type="submission" date="2008-08" db="EMBL/GenBank/DDBJ databases">
        <title>Annotation of Helicobacter cinaedi strain CCUG 18818.</title>
        <authorList>
            <consortium name="The Broad Institute Genome Sequencing Platform"/>
            <person name="Fox J.G."/>
            <person name="Shen Z."/>
            <person name="Charoenlap N."/>
            <person name="Schauer D.B."/>
            <person name="Ward D."/>
            <person name="Mehta T."/>
            <person name="Young S."/>
            <person name="Jaffe D."/>
            <person name="Gnerre S."/>
            <person name="Berlin A."/>
            <person name="Heiman D."/>
            <person name="Hepburn T."/>
            <person name="Shea T."/>
            <person name="Sykes S."/>
            <person name="Alvarado L."/>
            <person name="Kodira C."/>
            <person name="Borodovsky M."/>
            <person name="Lander E."/>
            <person name="Galagan J."/>
            <person name="Nusbaum C."/>
            <person name="Birren B."/>
        </authorList>
    </citation>
    <scope>NUCLEOTIDE SEQUENCE</scope>
    <source>
        <strain evidence="3">CCUG 18818</strain>
    </source>
</reference>
<evidence type="ECO:0000256" key="1">
    <source>
        <dbReference type="SAM" id="MobiDB-lite"/>
    </source>
</evidence>
<reference evidence="2" key="3">
    <citation type="submission" date="2012-07" db="EMBL/GenBank/DDBJ databases">
        <authorList>
            <person name="Akiyama T."/>
            <person name="Takeshita N."/>
            <person name="Ohmagari N."/>
            <person name="Kirikae T."/>
        </authorList>
    </citation>
    <scope>NUCLEOTIDE SEQUENCE</scope>
    <source>
        <strain evidence="2">ATCC BAA-847</strain>
    </source>
</reference>
<dbReference type="EMBL" id="AP012492">
    <property type="protein sequence ID" value="BAM32778.1"/>
    <property type="molecule type" value="Genomic_DNA"/>
</dbReference>
<reference evidence="4" key="4">
    <citation type="journal article" date="2014" name="Genome Announc.">
        <title>Draft genome sequences of six enterohepatic helicobacter species isolated from humans and one from rhesus macaques.</title>
        <authorList>
            <person name="Shen Z."/>
            <person name="Sheh A."/>
            <person name="Young S.K."/>
            <person name="Abouelliel A."/>
            <person name="Ward D.V."/>
            <person name="Earl A.M."/>
            <person name="Fox J.G."/>
        </authorList>
    </citation>
    <scope>NUCLEOTIDE SEQUENCE [LARGE SCALE GENOMIC DNA]</scope>
    <source>
        <strain evidence="4">CCUG 18818</strain>
    </source>
</reference>
<dbReference type="Proteomes" id="UP000006036">
    <property type="component" value="Chromosome 1"/>
</dbReference>
<sequence>MAKTKNIYLQSNLHRREALKYLRDLGLLGVAGSFGIYTYQKKSLDSTLESSIIESLQDFIPYSTHTITNPLFSSNIPQEILSLPLKHFSIPHEYASILQFHKKQERNVNFIIPLTTSQYLDTTHYYLNMPMPHKNLPFLSYHYDSLQSFLKDLESQSFSMRNYTMDSINIQILKEFFMILEQDKFYKDKESRNPNNKDNDTNAPTSAIDSYHIAMNYLDDVYMDCFNTNLKDNTPNLQKHREFLRALNVIGENNIKAMYVGVGEKNNEEQNHNSSRVTSKRREKASDSSVNAENNEKKRPKFIGRLATTIIMKDGLYIG</sequence>